<dbReference type="RefSeq" id="WP_224612333.1">
    <property type="nucleotide sequence ID" value="NZ_JAIQXV010000026.1"/>
</dbReference>
<keyword evidence="1" id="KW-1133">Transmembrane helix</keyword>
<dbReference type="EMBL" id="JBHSWB010000002">
    <property type="protein sequence ID" value="MFC6662641.1"/>
    <property type="molecule type" value="Genomic_DNA"/>
</dbReference>
<evidence type="ECO:0000256" key="1">
    <source>
        <dbReference type="SAM" id="Phobius"/>
    </source>
</evidence>
<dbReference type="Proteomes" id="UP001596317">
    <property type="component" value="Unassembled WGS sequence"/>
</dbReference>
<keyword evidence="1" id="KW-0472">Membrane</keyword>
<sequence>MTPGAAAANQPYVGFIRILILPGLLLWPLAAGLRAVSLDTEQQVLLLLGLSLSCRWLERRLGATWSLIAAALAALDGATSTAHASALLDVLVCYCAALSVSLALVGDRPGQPSRH</sequence>
<name>A0ABW1ZP15_9DEIO</name>
<evidence type="ECO:0000313" key="3">
    <source>
        <dbReference type="Proteomes" id="UP001596317"/>
    </source>
</evidence>
<protein>
    <submittedName>
        <fullName evidence="2">Uncharacterized protein</fullName>
    </submittedName>
</protein>
<feature type="transmembrane region" description="Helical" evidence="1">
    <location>
        <begin position="81"/>
        <end position="105"/>
    </location>
</feature>
<proteinExistence type="predicted"/>
<organism evidence="2 3">
    <name type="scientific">Deinococcus multiflagellatus</name>
    <dbReference type="NCBI Taxonomy" id="1656887"/>
    <lineage>
        <taxon>Bacteria</taxon>
        <taxon>Thermotogati</taxon>
        <taxon>Deinococcota</taxon>
        <taxon>Deinococci</taxon>
        <taxon>Deinococcales</taxon>
        <taxon>Deinococcaceae</taxon>
        <taxon>Deinococcus</taxon>
    </lineage>
</organism>
<keyword evidence="1" id="KW-0812">Transmembrane</keyword>
<reference evidence="3" key="1">
    <citation type="journal article" date="2019" name="Int. J. Syst. Evol. Microbiol.">
        <title>The Global Catalogue of Microorganisms (GCM) 10K type strain sequencing project: providing services to taxonomists for standard genome sequencing and annotation.</title>
        <authorList>
            <consortium name="The Broad Institute Genomics Platform"/>
            <consortium name="The Broad Institute Genome Sequencing Center for Infectious Disease"/>
            <person name="Wu L."/>
            <person name="Ma J."/>
        </authorList>
    </citation>
    <scope>NUCLEOTIDE SEQUENCE [LARGE SCALE GENOMIC DNA]</scope>
    <source>
        <strain evidence="3">CCUG 63830</strain>
    </source>
</reference>
<evidence type="ECO:0000313" key="2">
    <source>
        <dbReference type="EMBL" id="MFC6662641.1"/>
    </source>
</evidence>
<comment type="caution">
    <text evidence="2">The sequence shown here is derived from an EMBL/GenBank/DDBJ whole genome shotgun (WGS) entry which is preliminary data.</text>
</comment>
<feature type="transmembrane region" description="Helical" evidence="1">
    <location>
        <begin position="12"/>
        <end position="36"/>
    </location>
</feature>
<keyword evidence="3" id="KW-1185">Reference proteome</keyword>
<accession>A0ABW1ZP15</accession>
<gene>
    <name evidence="2" type="ORF">ACFP90_21525</name>
</gene>